<dbReference type="RefSeq" id="XP_062659376.1">
    <property type="nucleotide sequence ID" value="XM_062798533.1"/>
</dbReference>
<reference evidence="2" key="1">
    <citation type="journal article" date="2023" name="Mol. Phylogenet. Evol.">
        <title>Genome-scale phylogeny and comparative genomics of the fungal order Sordariales.</title>
        <authorList>
            <person name="Hensen N."/>
            <person name="Bonometti L."/>
            <person name="Westerberg I."/>
            <person name="Brannstrom I.O."/>
            <person name="Guillou S."/>
            <person name="Cros-Aarteil S."/>
            <person name="Calhoun S."/>
            <person name="Haridas S."/>
            <person name="Kuo A."/>
            <person name="Mondo S."/>
            <person name="Pangilinan J."/>
            <person name="Riley R."/>
            <person name="LaButti K."/>
            <person name="Andreopoulos B."/>
            <person name="Lipzen A."/>
            <person name="Chen C."/>
            <person name="Yan M."/>
            <person name="Daum C."/>
            <person name="Ng V."/>
            <person name="Clum A."/>
            <person name="Steindorff A."/>
            <person name="Ohm R.A."/>
            <person name="Martin F."/>
            <person name="Silar P."/>
            <person name="Natvig D.O."/>
            <person name="Lalanne C."/>
            <person name="Gautier V."/>
            <person name="Ament-Velasquez S.L."/>
            <person name="Kruys A."/>
            <person name="Hutchinson M.I."/>
            <person name="Powell A.J."/>
            <person name="Barry K."/>
            <person name="Miller A.N."/>
            <person name="Grigoriev I.V."/>
            <person name="Debuchy R."/>
            <person name="Gladieux P."/>
            <person name="Hiltunen Thoren M."/>
            <person name="Johannesson H."/>
        </authorList>
    </citation>
    <scope>NUCLEOTIDE SEQUENCE</scope>
    <source>
        <strain evidence="2">CBS 168.71</strain>
    </source>
</reference>
<sequence length="325" mass="35580">MFHADHHTQVGDQSPAFPPAGTAGSILRSVIGRCRVSIRAAGSAELVTPPFERPHGSALVSASFSPLSFLRPDVCWGLGLVGHEPLHRCPLYDMDERGPLQRRTCNDIHFAGEGEANTRLALGVLKHRLVPPNAAVRFARSSATARIQTLARRGVSPAIAPYRGFGDLDWGHGPAHVPRAGRHAAIDFEFSRSLCRVSQPRDKQRCHWCARGCVTVGEPRRGRPRVQCNKTSRRTGESSWGPSERRPRNFQHFILAAPNAKTKNAIAEFLSFTPGEDFLRSPNSPYSDAPLQPVVVHKELSAAKGETRCPHGGSPRAAWVPTSWL</sequence>
<evidence type="ECO:0000313" key="3">
    <source>
        <dbReference type="Proteomes" id="UP001278766"/>
    </source>
</evidence>
<keyword evidence="3" id="KW-1185">Reference proteome</keyword>
<feature type="region of interest" description="Disordered" evidence="1">
    <location>
        <begin position="222"/>
        <end position="245"/>
    </location>
</feature>
<comment type="caution">
    <text evidence="2">The sequence shown here is derived from an EMBL/GenBank/DDBJ whole genome shotgun (WGS) entry which is preliminary data.</text>
</comment>
<evidence type="ECO:0000313" key="2">
    <source>
        <dbReference type="EMBL" id="KAK3295862.1"/>
    </source>
</evidence>
<evidence type="ECO:0000256" key="1">
    <source>
        <dbReference type="SAM" id="MobiDB-lite"/>
    </source>
</evidence>
<dbReference type="AlphaFoldDB" id="A0AAE0LSH4"/>
<dbReference type="GeneID" id="87835481"/>
<organism evidence="2 3">
    <name type="scientific">Chaetomium fimeti</name>
    <dbReference type="NCBI Taxonomy" id="1854472"/>
    <lineage>
        <taxon>Eukaryota</taxon>
        <taxon>Fungi</taxon>
        <taxon>Dikarya</taxon>
        <taxon>Ascomycota</taxon>
        <taxon>Pezizomycotina</taxon>
        <taxon>Sordariomycetes</taxon>
        <taxon>Sordariomycetidae</taxon>
        <taxon>Sordariales</taxon>
        <taxon>Chaetomiaceae</taxon>
        <taxon>Chaetomium</taxon>
    </lineage>
</organism>
<dbReference type="EMBL" id="JAUEPN010000004">
    <property type="protein sequence ID" value="KAK3295862.1"/>
    <property type="molecule type" value="Genomic_DNA"/>
</dbReference>
<gene>
    <name evidence="2" type="ORF">B0H64DRAFT_157641</name>
</gene>
<proteinExistence type="predicted"/>
<name>A0AAE0LSH4_9PEZI</name>
<accession>A0AAE0LSH4</accession>
<protein>
    <submittedName>
        <fullName evidence="2">Uncharacterized protein</fullName>
    </submittedName>
</protein>
<dbReference type="Proteomes" id="UP001278766">
    <property type="component" value="Unassembled WGS sequence"/>
</dbReference>
<reference evidence="2" key="2">
    <citation type="submission" date="2023-06" db="EMBL/GenBank/DDBJ databases">
        <authorList>
            <consortium name="Lawrence Berkeley National Laboratory"/>
            <person name="Haridas S."/>
            <person name="Hensen N."/>
            <person name="Bonometti L."/>
            <person name="Westerberg I."/>
            <person name="Brannstrom I.O."/>
            <person name="Guillou S."/>
            <person name="Cros-Aarteil S."/>
            <person name="Calhoun S."/>
            <person name="Kuo A."/>
            <person name="Mondo S."/>
            <person name="Pangilinan J."/>
            <person name="Riley R."/>
            <person name="Labutti K."/>
            <person name="Andreopoulos B."/>
            <person name="Lipzen A."/>
            <person name="Chen C."/>
            <person name="Yanf M."/>
            <person name="Daum C."/>
            <person name="Ng V."/>
            <person name="Clum A."/>
            <person name="Steindorff A."/>
            <person name="Ohm R."/>
            <person name="Martin F."/>
            <person name="Silar P."/>
            <person name="Natvig D."/>
            <person name="Lalanne C."/>
            <person name="Gautier V."/>
            <person name="Ament-Velasquez S.L."/>
            <person name="Kruys A."/>
            <person name="Hutchinson M.I."/>
            <person name="Powell A.J."/>
            <person name="Barry K."/>
            <person name="Miller A.N."/>
            <person name="Grigoriev I.V."/>
            <person name="Debuchy R."/>
            <person name="Gladieux P."/>
            <person name="Thoren M.H."/>
            <person name="Johannesson H."/>
        </authorList>
    </citation>
    <scope>NUCLEOTIDE SEQUENCE</scope>
    <source>
        <strain evidence="2">CBS 168.71</strain>
    </source>
</reference>